<dbReference type="GO" id="GO:0004803">
    <property type="term" value="F:transposase activity"/>
    <property type="evidence" value="ECO:0007669"/>
    <property type="project" value="InterPro"/>
</dbReference>
<accession>A0A399DUZ1</accession>
<dbReference type="GO" id="GO:0043565">
    <property type="term" value="F:sequence-specific DNA binding"/>
    <property type="evidence" value="ECO:0007669"/>
    <property type="project" value="TreeGrafter"/>
</dbReference>
<feature type="region of interest" description="Disordered" evidence="1">
    <location>
        <begin position="88"/>
        <end position="114"/>
    </location>
</feature>
<dbReference type="Gene3D" id="3.30.70.1290">
    <property type="entry name" value="Transposase IS200-like"/>
    <property type="match status" value="1"/>
</dbReference>
<dbReference type="InterPro" id="IPR036515">
    <property type="entry name" value="Transposase_17_sf"/>
</dbReference>
<feature type="domain" description="Transposase IS200-like" evidence="2">
    <location>
        <begin position="18"/>
        <end position="169"/>
    </location>
</feature>
<dbReference type="InterPro" id="IPR052715">
    <property type="entry name" value="RAYT_transposase"/>
</dbReference>
<dbReference type="SMART" id="SM01321">
    <property type="entry name" value="Y1_Tnp"/>
    <property type="match status" value="1"/>
</dbReference>
<gene>
    <name evidence="3" type="ORF">Mterra_04024</name>
</gene>
<dbReference type="RefSeq" id="WP_119316833.1">
    <property type="nucleotide sequence ID" value="NZ_QXDL01000380.1"/>
</dbReference>
<protein>
    <submittedName>
        <fullName evidence="3">Transposase IS200 like protein</fullName>
    </submittedName>
</protein>
<reference evidence="3 4" key="1">
    <citation type="submission" date="2018-08" db="EMBL/GenBank/DDBJ databases">
        <title>Meiothermus terrae DSM 26712 genome sequencing project.</title>
        <authorList>
            <person name="Da Costa M.S."/>
            <person name="Albuquerque L."/>
            <person name="Raposo P."/>
            <person name="Froufe H.J.C."/>
            <person name="Barroso C.S."/>
            <person name="Egas C."/>
        </authorList>
    </citation>
    <scope>NUCLEOTIDE SEQUENCE [LARGE SCALE GENOMIC DNA]</scope>
    <source>
        <strain evidence="3 4">DSM 26712</strain>
    </source>
</reference>
<evidence type="ECO:0000313" key="4">
    <source>
        <dbReference type="Proteomes" id="UP000265715"/>
    </source>
</evidence>
<dbReference type="InterPro" id="IPR002686">
    <property type="entry name" value="Transposase_17"/>
</dbReference>
<dbReference type="Proteomes" id="UP000265715">
    <property type="component" value="Unassembled WGS sequence"/>
</dbReference>
<name>A0A399DUZ1_9DEIN</name>
<dbReference type="EMBL" id="QXDL01000380">
    <property type="protein sequence ID" value="RIH74978.1"/>
    <property type="molecule type" value="Genomic_DNA"/>
</dbReference>
<dbReference type="AlphaFoldDB" id="A0A399DUZ1"/>
<sequence length="180" mass="20568">MWRGPNRRSPRLRGFDYAQEAAYFVTVCTHGREPLFGEVVGGEMRLSEIGDIVWWEWHRSEWLRDEVSLDAFVVMPNHVHGVVMIRPPEPSPVPRGPVGTTRASSLRTPPAPGPAKRSLGAFVGAFKSAAAKRVHRRYPHLRVWQGRYYDTVLRDERHLEAAREYIVSNPANWATDEENV</sequence>
<dbReference type="OrthoDB" id="9794403at2"/>
<dbReference type="PANTHER" id="PTHR36966">
    <property type="entry name" value="REP-ASSOCIATED TYROSINE TRANSPOSASE"/>
    <property type="match status" value="1"/>
</dbReference>
<comment type="caution">
    <text evidence="3">The sequence shown here is derived from an EMBL/GenBank/DDBJ whole genome shotgun (WGS) entry which is preliminary data.</text>
</comment>
<organism evidence="3 4">
    <name type="scientific">Calidithermus terrae</name>
    <dbReference type="NCBI Taxonomy" id="1408545"/>
    <lineage>
        <taxon>Bacteria</taxon>
        <taxon>Thermotogati</taxon>
        <taxon>Deinococcota</taxon>
        <taxon>Deinococci</taxon>
        <taxon>Thermales</taxon>
        <taxon>Thermaceae</taxon>
        <taxon>Calidithermus</taxon>
    </lineage>
</organism>
<evidence type="ECO:0000313" key="3">
    <source>
        <dbReference type="EMBL" id="RIH74978.1"/>
    </source>
</evidence>
<evidence type="ECO:0000256" key="1">
    <source>
        <dbReference type="SAM" id="MobiDB-lite"/>
    </source>
</evidence>
<evidence type="ECO:0000259" key="2">
    <source>
        <dbReference type="SMART" id="SM01321"/>
    </source>
</evidence>
<proteinExistence type="predicted"/>
<dbReference type="GO" id="GO:0006313">
    <property type="term" value="P:DNA transposition"/>
    <property type="evidence" value="ECO:0007669"/>
    <property type="project" value="InterPro"/>
</dbReference>
<dbReference type="SUPFAM" id="SSF143422">
    <property type="entry name" value="Transposase IS200-like"/>
    <property type="match status" value="1"/>
</dbReference>
<keyword evidence="4" id="KW-1185">Reference proteome</keyword>
<dbReference type="PANTHER" id="PTHR36966:SF1">
    <property type="entry name" value="REP-ASSOCIATED TYROSINE TRANSPOSASE"/>
    <property type="match status" value="1"/>
</dbReference>